<gene>
    <name evidence="3" type="ORF">Vafri_6979</name>
</gene>
<comment type="caution">
    <text evidence="3">The sequence shown here is derived from an EMBL/GenBank/DDBJ whole genome shotgun (WGS) entry which is preliminary data.</text>
</comment>
<dbReference type="InterPro" id="IPR046341">
    <property type="entry name" value="SET_dom_sf"/>
</dbReference>
<evidence type="ECO:0000256" key="1">
    <source>
        <dbReference type="SAM" id="MobiDB-lite"/>
    </source>
</evidence>
<dbReference type="Pfam" id="PF00856">
    <property type="entry name" value="SET"/>
    <property type="match status" value="1"/>
</dbReference>
<dbReference type="PANTHER" id="PTHR47420:SF3">
    <property type="entry name" value="HISTONE-LYSINE N-METHYLTRANSFERASE ASHR2"/>
    <property type="match status" value="1"/>
</dbReference>
<evidence type="ECO:0000313" key="3">
    <source>
        <dbReference type="EMBL" id="GIL51020.1"/>
    </source>
</evidence>
<reference evidence="3" key="1">
    <citation type="journal article" date="2021" name="Proc. Natl. Acad. Sci. U.S.A.">
        <title>Three genomes in the algal genus Volvox reveal the fate of a haploid sex-determining region after a transition to homothallism.</title>
        <authorList>
            <person name="Yamamoto K."/>
            <person name="Hamaji T."/>
            <person name="Kawai-Toyooka H."/>
            <person name="Matsuzaki R."/>
            <person name="Takahashi F."/>
            <person name="Nishimura Y."/>
            <person name="Kawachi M."/>
            <person name="Noguchi H."/>
            <person name="Minakuchi Y."/>
            <person name="Umen J.G."/>
            <person name="Toyoda A."/>
            <person name="Nozaki H."/>
        </authorList>
    </citation>
    <scope>NUCLEOTIDE SEQUENCE</scope>
    <source>
        <strain evidence="3">NIES-3780</strain>
    </source>
</reference>
<dbReference type="Gene3D" id="2.170.270.10">
    <property type="entry name" value="SET domain"/>
    <property type="match status" value="1"/>
</dbReference>
<accession>A0A8J4B1G4</accession>
<feature type="compositionally biased region" description="Acidic residues" evidence="1">
    <location>
        <begin position="342"/>
        <end position="368"/>
    </location>
</feature>
<protein>
    <recommendedName>
        <fullName evidence="2">SET domain-containing protein</fullName>
    </recommendedName>
</protein>
<evidence type="ECO:0000313" key="4">
    <source>
        <dbReference type="Proteomes" id="UP000747399"/>
    </source>
</evidence>
<dbReference type="CDD" id="cd20071">
    <property type="entry name" value="SET_SMYD"/>
    <property type="match status" value="1"/>
</dbReference>
<dbReference type="SUPFAM" id="SSF82199">
    <property type="entry name" value="SET domain"/>
    <property type="match status" value="1"/>
</dbReference>
<proteinExistence type="predicted"/>
<evidence type="ECO:0000259" key="2">
    <source>
        <dbReference type="PROSITE" id="PS50280"/>
    </source>
</evidence>
<feature type="region of interest" description="Disordered" evidence="1">
    <location>
        <begin position="338"/>
        <end position="395"/>
    </location>
</feature>
<organism evidence="3 4">
    <name type="scientific">Volvox africanus</name>
    <dbReference type="NCBI Taxonomy" id="51714"/>
    <lineage>
        <taxon>Eukaryota</taxon>
        <taxon>Viridiplantae</taxon>
        <taxon>Chlorophyta</taxon>
        <taxon>core chlorophytes</taxon>
        <taxon>Chlorophyceae</taxon>
        <taxon>CS clade</taxon>
        <taxon>Chlamydomonadales</taxon>
        <taxon>Volvocaceae</taxon>
        <taxon>Volvox</taxon>
    </lineage>
</organism>
<feature type="domain" description="SET" evidence="2">
    <location>
        <begin position="10"/>
        <end position="310"/>
    </location>
</feature>
<dbReference type="AlphaFoldDB" id="A0A8J4B1G4"/>
<dbReference type="PANTHER" id="PTHR47420">
    <property type="entry name" value="HISTONE-LYSINE N-METHYLTRANSFERASE ASHR2"/>
    <property type="match status" value="1"/>
</dbReference>
<sequence>MDALTVSPGGVLEVRNVRKGRSLYTSRLVKGGEIIIDEAPLLLLVAPEMAQSTCIACLRAVRPKERIECSVCFQACFCSPSCQLVAQGTPWLHSVPLCSAYKQLAALGLSTDDQAQLRYLLHALALRHAGTPESERRFAALCSLVGEPTEAEHAVAGRLAPYLKAILAGLNAVESFSLSGEELAMLLRKEQLNSYGVLASQQQVAAAAALQIGISGVCGSGGGTTCGGGVSAGCSSNNGGAEMTPGEGEDGERRLRGSALYAQASLVNHECLPNVARFDFFDSSRSNSTHVTFRALHDLPPGTELAQSYVPLHWSLAERQAQCRDVYGFDCTCPRCQTESQWNDDEGEDDDESEWETDTSDEDLETDDAAVAAAGEAATEQSRDAGDPGPCGDQEVEMQDAQPIVRAPPGEEGPLEPTYLRLFLLKYMCAAPGCFGTAAPVKPGSTLLECNVCGRTRSEREFLRELERSQQQQLQLQLQLQQKKSTTRPRSVR</sequence>
<dbReference type="EMBL" id="BNCO01000010">
    <property type="protein sequence ID" value="GIL51020.1"/>
    <property type="molecule type" value="Genomic_DNA"/>
</dbReference>
<dbReference type="Proteomes" id="UP000747399">
    <property type="component" value="Unassembled WGS sequence"/>
</dbReference>
<dbReference type="InterPro" id="IPR044238">
    <property type="entry name" value="ASHR2-like"/>
</dbReference>
<keyword evidence="4" id="KW-1185">Reference proteome</keyword>
<name>A0A8J4B1G4_9CHLO</name>
<dbReference type="InterPro" id="IPR001214">
    <property type="entry name" value="SET_dom"/>
</dbReference>
<feature type="compositionally biased region" description="Low complexity" evidence="1">
    <location>
        <begin position="369"/>
        <end position="380"/>
    </location>
</feature>
<dbReference type="PROSITE" id="PS50280">
    <property type="entry name" value="SET"/>
    <property type="match status" value="1"/>
</dbReference>